<dbReference type="KEGG" id="fpl:Ferp_1343"/>
<reference evidence="9 10" key="2">
    <citation type="journal article" date="2011" name="Stand. Genomic Sci.">
        <title>Complete genome sequence of Ferroglobus placidus AEDII12DO.</title>
        <authorList>
            <person name="Anderson I."/>
            <person name="Risso C."/>
            <person name="Holmes D."/>
            <person name="Lucas S."/>
            <person name="Copeland A."/>
            <person name="Lapidus A."/>
            <person name="Cheng J.F."/>
            <person name="Bruce D."/>
            <person name="Goodwin L."/>
            <person name="Pitluck S."/>
            <person name="Saunders E."/>
            <person name="Brettin T."/>
            <person name="Detter J.C."/>
            <person name="Han C."/>
            <person name="Tapia R."/>
            <person name="Larimer F."/>
            <person name="Land M."/>
            <person name="Hauser L."/>
            <person name="Woyke T."/>
            <person name="Lovley D."/>
            <person name="Kyrpides N."/>
            <person name="Ivanova N."/>
        </authorList>
    </citation>
    <scope>NUCLEOTIDE SEQUENCE [LARGE SCALE GENOMIC DNA]</scope>
    <source>
        <strain evidence="10">DSM 10642 / AEDII12DO</strain>
    </source>
</reference>
<dbReference type="GO" id="GO:0005385">
    <property type="term" value="F:zinc ion transmembrane transporter activity"/>
    <property type="evidence" value="ECO:0007669"/>
    <property type="project" value="TreeGrafter"/>
</dbReference>
<dbReference type="AlphaFoldDB" id="D3RYD2"/>
<accession>D3RYD2</accession>
<dbReference type="PaxDb" id="589924-Ferp_1343"/>
<dbReference type="HOGENOM" id="CLU_015114_1_2_2"/>
<comment type="similarity">
    <text evidence="2">Belongs to the ZIP transporter (TC 2.A.5) family.</text>
</comment>
<evidence type="ECO:0000256" key="8">
    <source>
        <dbReference type="SAM" id="Phobius"/>
    </source>
</evidence>
<keyword evidence="4 8" id="KW-0812">Transmembrane</keyword>
<dbReference type="eggNOG" id="arCOG00576">
    <property type="taxonomic scope" value="Archaea"/>
</dbReference>
<keyword evidence="5" id="KW-0862">Zinc</keyword>
<dbReference type="RefSeq" id="WP_012965838.1">
    <property type="nucleotide sequence ID" value="NC_013849.1"/>
</dbReference>
<evidence type="ECO:0000256" key="1">
    <source>
        <dbReference type="ARBA" id="ARBA00004651"/>
    </source>
</evidence>
<gene>
    <name evidence="9" type="ordered locus">Ferp_1343</name>
</gene>
<proteinExistence type="inferred from homology"/>
<evidence type="ECO:0000256" key="4">
    <source>
        <dbReference type="ARBA" id="ARBA00022692"/>
    </source>
</evidence>
<dbReference type="Proteomes" id="UP000002613">
    <property type="component" value="Chromosome"/>
</dbReference>
<dbReference type="STRING" id="589924.Ferp_1343"/>
<evidence type="ECO:0000256" key="5">
    <source>
        <dbReference type="ARBA" id="ARBA00022833"/>
    </source>
</evidence>
<evidence type="ECO:0000313" key="10">
    <source>
        <dbReference type="Proteomes" id="UP000002613"/>
    </source>
</evidence>
<dbReference type="GO" id="GO:0005886">
    <property type="term" value="C:plasma membrane"/>
    <property type="evidence" value="ECO:0007669"/>
    <property type="project" value="UniProtKB-SubCell"/>
</dbReference>
<reference evidence="10" key="1">
    <citation type="submission" date="2010-02" db="EMBL/GenBank/DDBJ databases">
        <title>Complete sequence of Ferroglobus placidus DSM 10642.</title>
        <authorList>
            <consortium name="US DOE Joint Genome Institute"/>
            <person name="Lucas S."/>
            <person name="Copeland A."/>
            <person name="Lapidus A."/>
            <person name="Cheng J.-F."/>
            <person name="Bruce D."/>
            <person name="Goodwin L."/>
            <person name="Pitluck S."/>
            <person name="Saunders E."/>
            <person name="Brettin T."/>
            <person name="Detter J.C."/>
            <person name="Han C."/>
            <person name="Tapia R."/>
            <person name="Larimer F."/>
            <person name="Land M."/>
            <person name="Hauser L."/>
            <person name="Kyrpides N."/>
            <person name="Ivanova N."/>
            <person name="Holmes D."/>
            <person name="Lovley D."/>
            <person name="Kyrpides N."/>
            <person name="Anderson I.J."/>
            <person name="Woyke T."/>
        </authorList>
    </citation>
    <scope>NUCLEOTIDE SEQUENCE [LARGE SCALE GENOMIC DNA]</scope>
    <source>
        <strain evidence="10">DSM 10642 / AEDII12DO</strain>
    </source>
</reference>
<evidence type="ECO:0000256" key="2">
    <source>
        <dbReference type="ARBA" id="ARBA00006939"/>
    </source>
</evidence>
<keyword evidence="10" id="KW-1185">Reference proteome</keyword>
<keyword evidence="3" id="KW-1003">Cell membrane</keyword>
<keyword evidence="7 8" id="KW-0472">Membrane</keyword>
<organism evidence="9 10">
    <name type="scientific">Ferroglobus placidus (strain DSM 10642 / AEDII12DO)</name>
    <dbReference type="NCBI Taxonomy" id="589924"/>
    <lineage>
        <taxon>Archaea</taxon>
        <taxon>Methanobacteriati</taxon>
        <taxon>Methanobacteriota</taxon>
        <taxon>Archaeoglobi</taxon>
        <taxon>Archaeoglobales</taxon>
        <taxon>Archaeoglobaceae</taxon>
        <taxon>Ferroglobus</taxon>
    </lineage>
</organism>
<evidence type="ECO:0000313" key="9">
    <source>
        <dbReference type="EMBL" id="ADC65495.1"/>
    </source>
</evidence>
<evidence type="ECO:0000256" key="3">
    <source>
        <dbReference type="ARBA" id="ARBA00022475"/>
    </source>
</evidence>
<keyword evidence="6 8" id="KW-1133">Transmembrane helix</keyword>
<feature type="transmembrane region" description="Helical" evidence="8">
    <location>
        <begin position="64"/>
        <end position="81"/>
    </location>
</feature>
<protein>
    <submittedName>
        <fullName evidence="9">Zinc/iron permease</fullName>
    </submittedName>
</protein>
<evidence type="ECO:0000256" key="6">
    <source>
        <dbReference type="ARBA" id="ARBA00022989"/>
    </source>
</evidence>
<dbReference type="PANTHER" id="PTHR11040:SF211">
    <property type="entry name" value="ZINC TRANSPORTER ZIP11"/>
    <property type="match status" value="1"/>
</dbReference>
<feature type="transmembrane region" description="Helical" evidence="8">
    <location>
        <begin position="196"/>
        <end position="213"/>
    </location>
</feature>
<feature type="transmembrane region" description="Helical" evidence="8">
    <location>
        <begin position="6"/>
        <end position="26"/>
    </location>
</feature>
<dbReference type="InterPro" id="IPR003689">
    <property type="entry name" value="ZIP"/>
</dbReference>
<feature type="transmembrane region" description="Helical" evidence="8">
    <location>
        <begin position="169"/>
        <end position="190"/>
    </location>
</feature>
<dbReference type="EMBL" id="CP001899">
    <property type="protein sequence ID" value="ADC65495.1"/>
    <property type="molecule type" value="Genomic_DNA"/>
</dbReference>
<dbReference type="OrthoDB" id="11839at2157"/>
<sequence>MLLYALAAGIFTWLLTTAGASAVLLTKEVNRKVLDASLGFAAGIMVAASFFSLLLPSIEISESWFPAVIGFLLGGLFLKLLDSTIPHLHVGFDVEASEGAKIPLKKTTLLFLAVTIHNVPEGLSIGVSFGESVVAALTLALGIGIQNVPEGMAISLPLRGEGFSRGKSFIYGSLSGLVEPAFSVLGFLAISIFSQILPYALAFAAGAMIYVVFEELIPESHLHGNEDLATLSAMLGFAVMMFLDLY</sequence>
<feature type="transmembrane region" description="Helical" evidence="8">
    <location>
        <begin position="225"/>
        <end position="243"/>
    </location>
</feature>
<dbReference type="PANTHER" id="PTHR11040">
    <property type="entry name" value="ZINC/IRON TRANSPORTER"/>
    <property type="match status" value="1"/>
</dbReference>
<feature type="transmembrane region" description="Helical" evidence="8">
    <location>
        <begin position="38"/>
        <end position="58"/>
    </location>
</feature>
<dbReference type="Pfam" id="PF02535">
    <property type="entry name" value="Zip"/>
    <property type="match status" value="1"/>
</dbReference>
<comment type="subcellular location">
    <subcellularLocation>
        <location evidence="1">Cell membrane</location>
        <topology evidence="1">Multi-pass membrane protein</topology>
    </subcellularLocation>
</comment>
<dbReference type="GeneID" id="8778859"/>
<evidence type="ECO:0000256" key="7">
    <source>
        <dbReference type="ARBA" id="ARBA00023136"/>
    </source>
</evidence>
<name>D3RYD2_FERPA</name>